<dbReference type="VEuPathDB" id="FungiDB:TRICI_000465"/>
<evidence type="ECO:0000313" key="9">
    <source>
        <dbReference type="Proteomes" id="UP000761534"/>
    </source>
</evidence>
<evidence type="ECO:0000256" key="1">
    <source>
        <dbReference type="ARBA" id="ARBA00022723"/>
    </source>
</evidence>
<dbReference type="SUPFAM" id="SSF57850">
    <property type="entry name" value="RING/U-box"/>
    <property type="match status" value="1"/>
</dbReference>
<dbReference type="Gene3D" id="3.30.40.10">
    <property type="entry name" value="Zinc/RING finger domain, C3HC4 (zinc finger)"/>
    <property type="match status" value="3"/>
</dbReference>
<keyword evidence="3 4" id="KW-0862">Zinc</keyword>
<evidence type="ECO:0000256" key="2">
    <source>
        <dbReference type="ARBA" id="ARBA00022771"/>
    </source>
</evidence>
<dbReference type="PROSITE" id="PS50089">
    <property type="entry name" value="ZF_RING_2"/>
    <property type="match status" value="1"/>
</dbReference>
<feature type="region of interest" description="Disordered" evidence="5">
    <location>
        <begin position="291"/>
        <end position="310"/>
    </location>
</feature>
<dbReference type="AlphaFoldDB" id="A0A642VDD0"/>
<dbReference type="InterPro" id="IPR017907">
    <property type="entry name" value="Znf_RING_CS"/>
</dbReference>
<evidence type="ECO:0000259" key="7">
    <source>
        <dbReference type="PROSITE" id="PS50145"/>
    </source>
</evidence>
<dbReference type="PROSITE" id="PS50145">
    <property type="entry name" value="ZF_TRAF"/>
    <property type="match status" value="1"/>
</dbReference>
<evidence type="ECO:0000313" key="8">
    <source>
        <dbReference type="EMBL" id="KAA8917386.1"/>
    </source>
</evidence>
<keyword evidence="2 4" id="KW-0863">Zinc-finger</keyword>
<dbReference type="InterPro" id="IPR001293">
    <property type="entry name" value="Znf_TRAF"/>
</dbReference>
<dbReference type="Pfam" id="PF13445">
    <property type="entry name" value="zf-RING_UBOX"/>
    <property type="match status" value="1"/>
</dbReference>
<keyword evidence="1 4" id="KW-0479">Metal-binding</keyword>
<dbReference type="PROSITE" id="PS00518">
    <property type="entry name" value="ZF_RING_1"/>
    <property type="match status" value="1"/>
</dbReference>
<dbReference type="InterPro" id="IPR013083">
    <property type="entry name" value="Znf_RING/FYVE/PHD"/>
</dbReference>
<feature type="compositionally biased region" description="Basic and acidic residues" evidence="5">
    <location>
        <begin position="294"/>
        <end position="303"/>
    </location>
</feature>
<dbReference type="OrthoDB" id="1630758at2759"/>
<protein>
    <submittedName>
        <fullName evidence="8">Uncharacterized protein</fullName>
    </submittedName>
</protein>
<evidence type="ECO:0000256" key="5">
    <source>
        <dbReference type="SAM" id="MobiDB-lite"/>
    </source>
</evidence>
<proteinExistence type="predicted"/>
<dbReference type="PANTHER" id="PTHR10131:SF94">
    <property type="entry name" value="TNF RECEPTOR-ASSOCIATED FACTOR 4"/>
    <property type="match status" value="1"/>
</dbReference>
<dbReference type="PANTHER" id="PTHR10131">
    <property type="entry name" value="TNF RECEPTOR ASSOCIATED FACTOR"/>
    <property type="match status" value="1"/>
</dbReference>
<dbReference type="InterPro" id="IPR001841">
    <property type="entry name" value="Znf_RING"/>
</dbReference>
<keyword evidence="9" id="KW-1185">Reference proteome</keyword>
<sequence>MDGISEKFDVQALEYAPSSMREQLICPVCHLVLTDPYSTVCGHTFCKECIFSIRDSISGDQTFRCPVDRHPLTCKDDVNPAAFLVTSLLNELPVYCPFQPRGCPFEGKRWNVETHVYKDCGYVKVPCPGCSKPIERRHTRLDDYEEIMRNEGKGTNDENDEEQKTACVHVKVECPKDCGERLSKYKVRGHLDRDCVNVSTECSACKKEFPKPELASHEDICPKVKIPCSASAYGCTWSGPREEFNSMHSRDCVLVQVSPVLNRQQQRMELLEQDNRVLRFHVERLTNLANNNQLHEDGGRRPSNETSSSFSDSDLLHIFMECERLRKDVDRLTTTLGDLEVKQSMVMMRENCRTGEEIANLRAGFNGLRHQLHFLLAERRSMASASRYLESHQNTNSSSRPISELFQGVKL</sequence>
<dbReference type="Proteomes" id="UP000761534">
    <property type="component" value="Unassembled WGS sequence"/>
</dbReference>
<evidence type="ECO:0000256" key="3">
    <source>
        <dbReference type="ARBA" id="ARBA00022833"/>
    </source>
</evidence>
<evidence type="ECO:0000256" key="4">
    <source>
        <dbReference type="PROSITE-ProRule" id="PRU00207"/>
    </source>
</evidence>
<dbReference type="GO" id="GO:0008270">
    <property type="term" value="F:zinc ion binding"/>
    <property type="evidence" value="ECO:0007669"/>
    <property type="project" value="UniProtKB-KW"/>
</dbReference>
<name>A0A642VDD0_9ASCO</name>
<reference evidence="8" key="1">
    <citation type="journal article" date="2019" name="G3 (Bethesda)">
        <title>Genome Assemblies of Two Rare Opportunistic Yeast Pathogens: Diutina rugosa (syn. Candida rugosa) and Trichomonascus ciferrii (syn. Candida ciferrii).</title>
        <authorList>
            <person name="Mixao V."/>
            <person name="Saus E."/>
            <person name="Hansen A.P."/>
            <person name="Lass-Florl C."/>
            <person name="Gabaldon T."/>
        </authorList>
    </citation>
    <scope>NUCLEOTIDE SEQUENCE</scope>
    <source>
        <strain evidence="8">CBS 4856</strain>
    </source>
</reference>
<accession>A0A642VDD0</accession>
<dbReference type="SMART" id="SM00184">
    <property type="entry name" value="RING"/>
    <property type="match status" value="1"/>
</dbReference>
<feature type="domain" description="RING-type" evidence="6">
    <location>
        <begin position="26"/>
        <end position="69"/>
    </location>
</feature>
<gene>
    <name evidence="8" type="ORF">TRICI_000465</name>
</gene>
<organism evidence="8 9">
    <name type="scientific">Trichomonascus ciferrii</name>
    <dbReference type="NCBI Taxonomy" id="44093"/>
    <lineage>
        <taxon>Eukaryota</taxon>
        <taxon>Fungi</taxon>
        <taxon>Dikarya</taxon>
        <taxon>Ascomycota</taxon>
        <taxon>Saccharomycotina</taxon>
        <taxon>Dipodascomycetes</taxon>
        <taxon>Dipodascales</taxon>
        <taxon>Trichomonascaceae</taxon>
        <taxon>Trichomonascus</taxon>
        <taxon>Trichomonascus ciferrii complex</taxon>
    </lineage>
</organism>
<comment type="caution">
    <text evidence="8">The sequence shown here is derived from an EMBL/GenBank/DDBJ whole genome shotgun (WGS) entry which is preliminary data.</text>
</comment>
<dbReference type="InterPro" id="IPR027370">
    <property type="entry name" value="Znf-RING_euk"/>
</dbReference>
<dbReference type="Pfam" id="PF02176">
    <property type="entry name" value="zf-TRAF"/>
    <property type="match status" value="1"/>
</dbReference>
<dbReference type="EMBL" id="SWFS01000038">
    <property type="protein sequence ID" value="KAA8917386.1"/>
    <property type="molecule type" value="Genomic_DNA"/>
</dbReference>
<feature type="zinc finger region" description="TRAF-type" evidence="4">
    <location>
        <begin position="163"/>
        <end position="214"/>
    </location>
</feature>
<evidence type="ECO:0000259" key="6">
    <source>
        <dbReference type="PROSITE" id="PS50089"/>
    </source>
</evidence>
<feature type="domain" description="TRAF-type" evidence="7">
    <location>
        <begin position="163"/>
        <end position="214"/>
    </location>
</feature>
<dbReference type="SUPFAM" id="SSF49599">
    <property type="entry name" value="TRAF domain-like"/>
    <property type="match status" value="1"/>
</dbReference>